<gene>
    <name evidence="1" type="ORF">B8V81_4485</name>
</gene>
<dbReference type="InterPro" id="IPR036102">
    <property type="entry name" value="OsmC/Ohrsf"/>
</dbReference>
<evidence type="ECO:0000313" key="1">
    <source>
        <dbReference type="EMBL" id="PLT46054.1"/>
    </source>
</evidence>
<reference evidence="1 2" key="1">
    <citation type="submission" date="2017-05" db="EMBL/GenBank/DDBJ databases">
        <title>Functional genome analysis of Paenibacillus pasadenensis strain R16: insights on endophytic life style and antifungal activity.</title>
        <authorList>
            <person name="Passera A."/>
            <person name="Marcolungo L."/>
            <person name="Casati P."/>
            <person name="Brasca M."/>
            <person name="Quaglino F."/>
            <person name="Delledonne M."/>
        </authorList>
    </citation>
    <scope>NUCLEOTIDE SEQUENCE [LARGE SCALE GENOMIC DNA]</scope>
    <source>
        <strain evidence="1 2">R16</strain>
    </source>
</reference>
<dbReference type="AlphaFoldDB" id="A0A2N5N6S5"/>
<dbReference type="InterPro" id="IPR019905">
    <property type="entry name" value="OsmC-like_firmicutes"/>
</dbReference>
<dbReference type="OrthoDB" id="2242871at2"/>
<dbReference type="Proteomes" id="UP000234789">
    <property type="component" value="Unassembled WGS sequence"/>
</dbReference>
<accession>A0A2N5N6S5</accession>
<sequence length="155" mass="15851">MEHKFELEAAWAGGRGGSGTIASGALQTAVSIPAGMDGPGVGTNPDELLLGAAASCYVISLAAMLERSGIPAARLSLRSTALVDTDDAGQPTYRSIEHRPLIELEAGADEAAADRARRIALKAELSCMITRALAGNVRVEARPEVRLLADGGGGA</sequence>
<dbReference type="EMBL" id="NFEZ01000004">
    <property type="protein sequence ID" value="PLT46054.1"/>
    <property type="molecule type" value="Genomic_DNA"/>
</dbReference>
<dbReference type="InterPro" id="IPR003718">
    <property type="entry name" value="OsmC/Ohr_fam"/>
</dbReference>
<organism evidence="1 2">
    <name type="scientific">Paenibacillus pasadenensis</name>
    <dbReference type="NCBI Taxonomy" id="217090"/>
    <lineage>
        <taxon>Bacteria</taxon>
        <taxon>Bacillati</taxon>
        <taxon>Bacillota</taxon>
        <taxon>Bacilli</taxon>
        <taxon>Bacillales</taxon>
        <taxon>Paenibacillaceae</taxon>
        <taxon>Paenibacillus</taxon>
    </lineage>
</organism>
<dbReference type="Pfam" id="PF02566">
    <property type="entry name" value="OsmC"/>
    <property type="match status" value="1"/>
</dbReference>
<dbReference type="PANTHER" id="PTHR42830:SF2">
    <property type="entry name" value="OSMC_OHR FAMILY PROTEIN"/>
    <property type="match status" value="1"/>
</dbReference>
<name>A0A2N5N6S5_9BACL</name>
<dbReference type="RefSeq" id="WP_028597310.1">
    <property type="nucleotide sequence ID" value="NZ_BIMM01000024.1"/>
</dbReference>
<dbReference type="InterPro" id="IPR052707">
    <property type="entry name" value="OsmC_Ohr_Peroxiredoxin"/>
</dbReference>
<dbReference type="InterPro" id="IPR015946">
    <property type="entry name" value="KH_dom-like_a/b"/>
</dbReference>
<dbReference type="Gene3D" id="3.30.300.20">
    <property type="match status" value="1"/>
</dbReference>
<dbReference type="PANTHER" id="PTHR42830">
    <property type="entry name" value="OSMOTICALLY INDUCIBLE FAMILY PROTEIN"/>
    <property type="match status" value="1"/>
</dbReference>
<dbReference type="SUPFAM" id="SSF82784">
    <property type="entry name" value="OsmC-like"/>
    <property type="match status" value="1"/>
</dbReference>
<comment type="caution">
    <text evidence="1">The sequence shown here is derived from an EMBL/GenBank/DDBJ whole genome shotgun (WGS) entry which is preliminary data.</text>
</comment>
<dbReference type="NCBIfam" id="TIGR03563">
    <property type="entry name" value="perox_SACOL1771"/>
    <property type="match status" value="1"/>
</dbReference>
<keyword evidence="2" id="KW-1185">Reference proteome</keyword>
<evidence type="ECO:0000313" key="2">
    <source>
        <dbReference type="Proteomes" id="UP000234789"/>
    </source>
</evidence>
<protein>
    <submittedName>
        <fullName evidence="1">YMAD protein</fullName>
    </submittedName>
</protein>
<proteinExistence type="predicted"/>